<evidence type="ECO:0000256" key="3">
    <source>
        <dbReference type="RuleBase" id="RU000418"/>
    </source>
</evidence>
<dbReference type="InterPro" id="IPR002423">
    <property type="entry name" value="Cpn60/GroEL/TCP-1"/>
</dbReference>
<dbReference type="SUPFAM" id="SSF52029">
    <property type="entry name" value="GroEL apical domain-like"/>
    <property type="match status" value="1"/>
</dbReference>
<organism evidence="5 6">
    <name type="scientific">Cylindrotheca closterium</name>
    <dbReference type="NCBI Taxonomy" id="2856"/>
    <lineage>
        <taxon>Eukaryota</taxon>
        <taxon>Sar</taxon>
        <taxon>Stramenopiles</taxon>
        <taxon>Ochrophyta</taxon>
        <taxon>Bacillariophyta</taxon>
        <taxon>Bacillariophyceae</taxon>
        <taxon>Bacillariophycidae</taxon>
        <taxon>Bacillariales</taxon>
        <taxon>Bacillariaceae</taxon>
        <taxon>Cylindrotheca</taxon>
    </lineage>
</organism>
<dbReference type="InterPro" id="IPR027409">
    <property type="entry name" value="GroEL-like_apical_dom_sf"/>
</dbReference>
<dbReference type="NCBIfam" id="NF000592">
    <property type="entry name" value="PRK00013.1"/>
    <property type="match status" value="1"/>
</dbReference>
<dbReference type="NCBIfam" id="NF009488">
    <property type="entry name" value="PRK12850.1"/>
    <property type="match status" value="1"/>
</dbReference>
<dbReference type="NCBIfam" id="NF009487">
    <property type="entry name" value="PRK12849.1"/>
    <property type="match status" value="1"/>
</dbReference>
<accession>A0AAD2CL54</accession>
<dbReference type="CDD" id="cd03344">
    <property type="entry name" value="GroEL"/>
    <property type="match status" value="1"/>
</dbReference>
<dbReference type="GO" id="GO:0140662">
    <property type="term" value="F:ATP-dependent protein folding chaperone"/>
    <property type="evidence" value="ECO:0007669"/>
    <property type="project" value="InterPro"/>
</dbReference>
<evidence type="ECO:0000256" key="1">
    <source>
        <dbReference type="ARBA" id="ARBA00006607"/>
    </source>
</evidence>
<feature type="chain" id="PRO_5041976881" evidence="4">
    <location>
        <begin position="19"/>
        <end position="592"/>
    </location>
</feature>
<dbReference type="AlphaFoldDB" id="A0AAD2CL54"/>
<dbReference type="GO" id="GO:0042026">
    <property type="term" value="P:protein refolding"/>
    <property type="evidence" value="ECO:0007669"/>
    <property type="project" value="InterPro"/>
</dbReference>
<comment type="similarity">
    <text evidence="1 3">Belongs to the chaperonin (HSP60) family.</text>
</comment>
<dbReference type="NCBIfam" id="NF009489">
    <property type="entry name" value="PRK12851.1"/>
    <property type="match status" value="1"/>
</dbReference>
<keyword evidence="2" id="KW-0143">Chaperone</keyword>
<dbReference type="Gene3D" id="3.30.260.10">
    <property type="entry name" value="TCP-1-like chaperonin intermediate domain"/>
    <property type="match status" value="1"/>
</dbReference>
<gene>
    <name evidence="5" type="ORF">CYCCA115_LOCUS635</name>
</gene>
<feature type="signal peptide" evidence="4">
    <location>
        <begin position="1"/>
        <end position="18"/>
    </location>
</feature>
<dbReference type="Proteomes" id="UP001295423">
    <property type="component" value="Unassembled WGS sequence"/>
</dbReference>
<dbReference type="Gene3D" id="3.50.7.10">
    <property type="entry name" value="GroEL"/>
    <property type="match status" value="1"/>
</dbReference>
<evidence type="ECO:0000256" key="2">
    <source>
        <dbReference type="ARBA" id="ARBA00023186"/>
    </source>
</evidence>
<dbReference type="GO" id="GO:0005524">
    <property type="term" value="F:ATP binding"/>
    <property type="evidence" value="ECO:0007669"/>
    <property type="project" value="InterPro"/>
</dbReference>
<evidence type="ECO:0000313" key="5">
    <source>
        <dbReference type="EMBL" id="CAJ1912719.1"/>
    </source>
</evidence>
<name>A0AAD2CL54_9STRA</name>
<dbReference type="Pfam" id="PF00118">
    <property type="entry name" value="Cpn60_TCP1"/>
    <property type="match status" value="1"/>
</dbReference>
<dbReference type="EMBL" id="CAKOGP040000001">
    <property type="protein sequence ID" value="CAJ1912719.1"/>
    <property type="molecule type" value="Genomic_DNA"/>
</dbReference>
<proteinExistence type="inferred from homology"/>
<dbReference type="InterPro" id="IPR001844">
    <property type="entry name" value="Cpn60/GroEL"/>
</dbReference>
<protein>
    <submittedName>
        <fullName evidence="5">Uncharacterized protein</fullName>
    </submittedName>
</protein>
<reference evidence="5" key="1">
    <citation type="submission" date="2023-08" db="EMBL/GenBank/DDBJ databases">
        <authorList>
            <person name="Audoor S."/>
            <person name="Bilcke G."/>
        </authorList>
    </citation>
    <scope>NUCLEOTIDE SEQUENCE</scope>
</reference>
<dbReference type="NCBIfam" id="TIGR02348">
    <property type="entry name" value="GroEL"/>
    <property type="match status" value="1"/>
</dbReference>
<evidence type="ECO:0000256" key="4">
    <source>
        <dbReference type="SAM" id="SignalP"/>
    </source>
</evidence>
<dbReference type="InterPro" id="IPR027413">
    <property type="entry name" value="GROEL-like_equatorial_sf"/>
</dbReference>
<keyword evidence="4" id="KW-0732">Signal</keyword>
<dbReference type="SUPFAM" id="SSF48592">
    <property type="entry name" value="GroEL equatorial domain-like"/>
    <property type="match status" value="1"/>
</dbReference>
<dbReference type="PANTHER" id="PTHR45633">
    <property type="entry name" value="60 KDA HEAT SHOCK PROTEIN, MITOCHONDRIAL"/>
    <property type="match status" value="1"/>
</dbReference>
<dbReference type="Gene3D" id="1.10.560.10">
    <property type="entry name" value="GroEL-like equatorial domain"/>
    <property type="match status" value="1"/>
</dbReference>
<evidence type="ECO:0000313" key="6">
    <source>
        <dbReference type="Proteomes" id="UP001295423"/>
    </source>
</evidence>
<sequence length="592" mass="63306">MKIANFVATALLVTTASAFTPPQQQPLERTSLALNAKKVSFKEDSRRALVAGINKVANAVKVTLGPKGRNVVLEREYGAPEIVNDGVTIAREIDLRDPEENVGARLIQEVAAKSDSKAGDGTTTSTIMTQAITNLGMRSVTSGLNPVAINRGLRKASNMVSERIKELAIPVTGIDDLRNVATIASGSVDMGRIIAQAADKVGDTGSTVVEESQTLFDEIEFTEGLTIDRGYISPYFVKDQERQIAELVNPKVLVTDAKIDDVNEIVPLLEQLVKSKDPLLIIAEDVTGEALSALVVNKMRGVLDVVAIKAPGFGNRRREYTQDIAIATGASFVAEELGITLDSVTLDMLGTADRIVIAKEMTTIVTDGKQQQAIDSRIVQLRNQADEADTDFDKDKCLERIAALGGGIARIKVGAATETELKDKKLRYEDALNSVDSARELGIVPGGGACLAYIQATYLDEVLAAMDGEDERQGAAILFKAMAAPIMQVAANAGVEGAVVLAKTQALCEEHGFGWGWDAGTMEYCDLMERGILDPAKVTINAIDNSASVAGLVLTTECLVTEIKVEMTEEQKQAMFDQQNMAAGMGPGMTQM</sequence>
<dbReference type="SUPFAM" id="SSF54849">
    <property type="entry name" value="GroEL-intermediate domain like"/>
    <property type="match status" value="1"/>
</dbReference>
<dbReference type="FunFam" id="3.50.7.10:FF:000001">
    <property type="entry name" value="60 kDa chaperonin"/>
    <property type="match status" value="1"/>
</dbReference>
<keyword evidence="6" id="KW-1185">Reference proteome</keyword>
<dbReference type="PRINTS" id="PR00298">
    <property type="entry name" value="CHAPERONIN60"/>
</dbReference>
<comment type="caution">
    <text evidence="5">The sequence shown here is derived from an EMBL/GenBank/DDBJ whole genome shotgun (WGS) entry which is preliminary data.</text>
</comment>
<dbReference type="InterPro" id="IPR027410">
    <property type="entry name" value="TCP-1-like_intermed_sf"/>
</dbReference>